<dbReference type="EMBL" id="JABEQG010000019">
    <property type="protein sequence ID" value="MBB2156858.1"/>
    <property type="molecule type" value="Genomic_DNA"/>
</dbReference>
<gene>
    <name evidence="1" type="ORF">HLH33_11145</name>
</gene>
<proteinExistence type="predicted"/>
<protein>
    <submittedName>
        <fullName evidence="1">Uncharacterized protein</fullName>
    </submittedName>
</protein>
<name>A0A7W4I5Y1_GLUDI</name>
<accession>A0A7W4I5Y1</accession>
<organism evidence="1 2">
    <name type="scientific">Gluconacetobacter diazotrophicus</name>
    <name type="common">Acetobacter diazotrophicus</name>
    <dbReference type="NCBI Taxonomy" id="33996"/>
    <lineage>
        <taxon>Bacteria</taxon>
        <taxon>Pseudomonadati</taxon>
        <taxon>Pseudomonadota</taxon>
        <taxon>Alphaproteobacteria</taxon>
        <taxon>Acetobacterales</taxon>
        <taxon>Acetobacteraceae</taxon>
        <taxon>Gluconacetobacter</taxon>
    </lineage>
</organism>
<evidence type="ECO:0000313" key="1">
    <source>
        <dbReference type="EMBL" id="MBB2156858.1"/>
    </source>
</evidence>
<dbReference type="Proteomes" id="UP000550787">
    <property type="component" value="Unassembled WGS sequence"/>
</dbReference>
<evidence type="ECO:0000313" key="2">
    <source>
        <dbReference type="Proteomes" id="UP000550787"/>
    </source>
</evidence>
<comment type="caution">
    <text evidence="1">The sequence shown here is derived from an EMBL/GenBank/DDBJ whole genome shotgun (WGS) entry which is preliminary data.</text>
</comment>
<dbReference type="RefSeq" id="WP_183115959.1">
    <property type="nucleotide sequence ID" value="NZ_JABEQG010000019.1"/>
</dbReference>
<reference evidence="1 2" key="1">
    <citation type="submission" date="2020-04" db="EMBL/GenBank/DDBJ databases">
        <title>Description of novel Gluconacetobacter.</title>
        <authorList>
            <person name="Sombolestani A."/>
        </authorList>
    </citation>
    <scope>NUCLEOTIDE SEQUENCE [LARGE SCALE GENOMIC DNA]</scope>
    <source>
        <strain evidence="1 2">LMG 7603</strain>
    </source>
</reference>
<sequence>MAVQAIPFAAQSYRARSVALDAQRCVNFYAESEPKDAKSPVGVWGCPGMVPFAQCGAGPVQGMCMMGGVLYVVSGQALYRVDADGSSVELGATWVTGPVSMDTNGTELVWVDGESGWHYSVAGGVQRITDENFYPADNVVYFDTYFVFNRSGTQQFFLSPEGGLLPFDGTQFASKEATADPLLAVVNTHEQLLLFGASRTEVWYDAGNAPPAFPFQRFDGAFIQRGIAGPHAHCLEDNTTFFLGDDGMFYRLSGFQPQRVSTHATEGAWQAYPTMRDARCFSYTLEGHKFVNLLFPSAPASWVFDVATGLWHERESWAGASADSSIGRWRGNAAIMAYGRVLVGDCLGGTVGQVSFQVYTELGATMRGMIVSPPIHDARRRVFMQRFELDVETGVGLPGAATTRSVAYAPMGVVLSSPARLAHAGAPSGSPASIANLLASMWVCLPDDGGVPGGLLVGNAPTLDGGPGFAVLLADDPAGGGAQVVIRAWDAGGNPIVAASYGYAGWSKWVNVQVSLSPALQQVQVYANDVALVPAGVTWSSALPVANPAAQPWIVAPSDGTGNPPGVLADPDFGGHTAGEGTHWVNTSPMPDQFGNMISRDPVGNVNAVSQAGAIAWSLPYATIQADVVSQIGAVTNWFSSGATPSVLMQGQYLAIATGFGSWYVGLSVYRLNDGAAPAFLGFVRYWTSALGVDDGDGRCFLAGAQTIDDPILMVQDGWPGTVKNVCVFPSISQIVSGAARTGGLGGLYPSLGNTATWAACQVPQINYAYPAALGTNLLTQWAYNGNVGFFLPDGEGGTNHYLYFSRGDMAANAVAGGNANSEIANVIGPACPDGAMVRIAMGAVSYDALIEANFAKNGVTSFTATLPMYSIDNANWVNGAGAAQIPFSDEYAYITTGQPGGTDVYGGQPGLMPIPGTSHWLVTFLKVGRSDSQANLSGASVWDTVRTFVYAGGNAVQLGGAVSGEAYAGAADWSGYTLPGSTGVWGDWNAVAYVRDDTVLVFGNMYGTAAGAYPAPEGAQYCTRFGTLALAVAQLADLFIATPPAPVDLSVVANRRLFRSAAGGARYPGADGSVPLGVAPPVFLTVAPGTQVDTFANNGGSGGPFALSGTLDAAESNPPGSTYQEVMDQAANTPVGADPQIMLDWSDDGARTWSALRLCRSMGRQGEYLTRLRWMKLGQARQRVLRLQVTDPVRRNLIGFYLDIEAGMD</sequence>
<dbReference type="AlphaFoldDB" id="A0A7W4I5Y1"/>